<gene>
    <name evidence="2" type="ORF">NQ318_012477</name>
</gene>
<sequence>MEEQVDAGRTKTIGVSNFNVGQIDRIVKSARIKPACLQVELHVYLQQRDLVKYCQQNGIVVVAYSPLGSPGYNKFTANFGIASKKLPDMLHDAVIKAIAEKHKKSNAQVMLRYLLQKKYCRYTKKRNSVQTQRKHRRIRLYSRC</sequence>
<proteinExistence type="predicted"/>
<dbReference type="SUPFAM" id="SSF51430">
    <property type="entry name" value="NAD(P)-linked oxidoreductase"/>
    <property type="match status" value="1"/>
</dbReference>
<feature type="domain" description="NADP-dependent oxidoreductase" evidence="1">
    <location>
        <begin position="1"/>
        <end position="117"/>
    </location>
</feature>
<organism evidence="2 3">
    <name type="scientific">Aromia moschata</name>
    <dbReference type="NCBI Taxonomy" id="1265417"/>
    <lineage>
        <taxon>Eukaryota</taxon>
        <taxon>Metazoa</taxon>
        <taxon>Ecdysozoa</taxon>
        <taxon>Arthropoda</taxon>
        <taxon>Hexapoda</taxon>
        <taxon>Insecta</taxon>
        <taxon>Pterygota</taxon>
        <taxon>Neoptera</taxon>
        <taxon>Endopterygota</taxon>
        <taxon>Coleoptera</taxon>
        <taxon>Polyphaga</taxon>
        <taxon>Cucujiformia</taxon>
        <taxon>Chrysomeloidea</taxon>
        <taxon>Cerambycidae</taxon>
        <taxon>Cerambycinae</taxon>
        <taxon>Callichromatini</taxon>
        <taxon>Aromia</taxon>
    </lineage>
</organism>
<name>A0AAV8X287_9CUCU</name>
<dbReference type="Gene3D" id="3.20.20.100">
    <property type="entry name" value="NADP-dependent oxidoreductase domain"/>
    <property type="match status" value="1"/>
</dbReference>
<comment type="caution">
    <text evidence="2">The sequence shown here is derived from an EMBL/GenBank/DDBJ whole genome shotgun (WGS) entry which is preliminary data.</text>
</comment>
<dbReference type="Proteomes" id="UP001162162">
    <property type="component" value="Unassembled WGS sequence"/>
</dbReference>
<dbReference type="Pfam" id="PF00248">
    <property type="entry name" value="Aldo_ket_red"/>
    <property type="match status" value="1"/>
</dbReference>
<dbReference type="PROSITE" id="PS00062">
    <property type="entry name" value="ALDOKETO_REDUCTASE_2"/>
    <property type="match status" value="1"/>
</dbReference>
<reference evidence="2" key="1">
    <citation type="journal article" date="2023" name="Insect Mol. Biol.">
        <title>Genome sequencing provides insights into the evolution of gene families encoding plant cell wall-degrading enzymes in longhorned beetles.</title>
        <authorList>
            <person name="Shin N.R."/>
            <person name="Okamura Y."/>
            <person name="Kirsch R."/>
            <person name="Pauchet Y."/>
        </authorList>
    </citation>
    <scope>NUCLEOTIDE SEQUENCE</scope>
    <source>
        <strain evidence="2">AMC_N1</strain>
    </source>
</reference>
<dbReference type="EMBL" id="JAPWTK010001353">
    <property type="protein sequence ID" value="KAJ8932849.1"/>
    <property type="molecule type" value="Genomic_DNA"/>
</dbReference>
<evidence type="ECO:0000313" key="3">
    <source>
        <dbReference type="Proteomes" id="UP001162162"/>
    </source>
</evidence>
<dbReference type="InterPro" id="IPR020471">
    <property type="entry name" value="AKR"/>
</dbReference>
<dbReference type="InterPro" id="IPR018170">
    <property type="entry name" value="Aldo/ket_reductase_CS"/>
</dbReference>
<accession>A0AAV8X287</accession>
<dbReference type="PANTHER" id="PTHR11732">
    <property type="entry name" value="ALDO/KETO REDUCTASE"/>
    <property type="match status" value="1"/>
</dbReference>
<dbReference type="AlphaFoldDB" id="A0AAV8X287"/>
<dbReference type="GO" id="GO:0016491">
    <property type="term" value="F:oxidoreductase activity"/>
    <property type="evidence" value="ECO:0007669"/>
    <property type="project" value="InterPro"/>
</dbReference>
<evidence type="ECO:0000259" key="1">
    <source>
        <dbReference type="Pfam" id="PF00248"/>
    </source>
</evidence>
<evidence type="ECO:0000313" key="2">
    <source>
        <dbReference type="EMBL" id="KAJ8932849.1"/>
    </source>
</evidence>
<protein>
    <recommendedName>
        <fullName evidence="1">NADP-dependent oxidoreductase domain-containing protein</fullName>
    </recommendedName>
</protein>
<dbReference type="InterPro" id="IPR023210">
    <property type="entry name" value="NADP_OxRdtase_dom"/>
</dbReference>
<keyword evidence="3" id="KW-1185">Reference proteome</keyword>
<dbReference type="PRINTS" id="PR00069">
    <property type="entry name" value="ALDKETRDTASE"/>
</dbReference>
<dbReference type="InterPro" id="IPR036812">
    <property type="entry name" value="NAD(P)_OxRdtase_dom_sf"/>
</dbReference>